<dbReference type="SUPFAM" id="SSF53383">
    <property type="entry name" value="PLP-dependent transferases"/>
    <property type="match status" value="1"/>
</dbReference>
<dbReference type="Gene3D" id="3.40.640.10">
    <property type="entry name" value="Type I PLP-dependent aspartate aminotransferase-like (Major domain)"/>
    <property type="match status" value="1"/>
</dbReference>
<keyword evidence="5" id="KW-1185">Reference proteome</keyword>
<dbReference type="Proteomes" id="UP000538292">
    <property type="component" value="Unassembled WGS sequence"/>
</dbReference>
<dbReference type="InterPro" id="IPR049704">
    <property type="entry name" value="Aminotrans_3_PPA_site"/>
</dbReference>
<dbReference type="AlphaFoldDB" id="A0A7W1XPW1"/>
<comment type="caution">
    <text evidence="4">The sequence shown here is derived from an EMBL/GenBank/DDBJ whole genome shotgun (WGS) entry which is preliminary data.</text>
</comment>
<keyword evidence="4" id="KW-0032">Aminotransferase</keyword>
<dbReference type="PROSITE" id="PS00600">
    <property type="entry name" value="AA_TRANSFER_CLASS_3"/>
    <property type="match status" value="1"/>
</dbReference>
<dbReference type="InterPro" id="IPR005814">
    <property type="entry name" value="Aminotrans_3"/>
</dbReference>
<dbReference type="InterPro" id="IPR015421">
    <property type="entry name" value="PyrdxlP-dep_Trfase_major"/>
</dbReference>
<dbReference type="Pfam" id="PF00202">
    <property type="entry name" value="Aminotran_3"/>
    <property type="match status" value="1"/>
</dbReference>
<name>A0A7W1XPW1_9BACL</name>
<comment type="similarity">
    <text evidence="3">Belongs to the class-III pyridoxal-phosphate-dependent aminotransferase family.</text>
</comment>
<dbReference type="RefSeq" id="WP_181737021.1">
    <property type="nucleotide sequence ID" value="NZ_JACEOL010000003.1"/>
</dbReference>
<evidence type="ECO:0000256" key="3">
    <source>
        <dbReference type="RuleBase" id="RU003560"/>
    </source>
</evidence>
<comment type="cofactor">
    <cofactor evidence="1">
        <name>pyridoxal 5'-phosphate</name>
        <dbReference type="ChEBI" id="CHEBI:597326"/>
    </cofactor>
</comment>
<accession>A0A7W1XPW1</accession>
<dbReference type="InterPro" id="IPR015422">
    <property type="entry name" value="PyrdxlP-dep_Trfase_small"/>
</dbReference>
<evidence type="ECO:0000256" key="1">
    <source>
        <dbReference type="ARBA" id="ARBA00001933"/>
    </source>
</evidence>
<dbReference type="GO" id="GO:0008483">
    <property type="term" value="F:transaminase activity"/>
    <property type="evidence" value="ECO:0007669"/>
    <property type="project" value="UniProtKB-KW"/>
</dbReference>
<dbReference type="Gene3D" id="3.90.1150.10">
    <property type="entry name" value="Aspartate Aminotransferase, domain 1"/>
    <property type="match status" value="1"/>
</dbReference>
<keyword evidence="2 3" id="KW-0663">Pyridoxal phosphate</keyword>
<dbReference type="PANTHER" id="PTHR43713">
    <property type="entry name" value="GLUTAMATE-1-SEMIALDEHYDE 2,1-AMINOMUTASE"/>
    <property type="match status" value="1"/>
</dbReference>
<proteinExistence type="inferred from homology"/>
<sequence length="460" mass="50995">MYTTAFKKYTSGSSRFYQEACQWLPGGVSANIKYFSPYPLVMKEADGPCLIDVDGNRYIDYNLSYGALILGHGHPAIVAAIQSQLQEAGTTTFGTPHLLEQEMGQLLVQLYPSIEKVRYTHSGMEAALLAIRLATAWTGKRKIAKFEGHYHGSFDQVLVSVNPSQRSRSQAPVPTADSYGMPDEITKNTLVLPFNDMEQTKALLEKHVHEIGAVILEPVQAGFIPPDPAFLKELRKMTRKWNMVLIFDEVKTGFRMGLSGAQGFYGVSPDLTALGKVLGGGFPLGVVGGRKEIMELCSPLRGTNILSTESDGVKYKPLFHSGTHNGHPLILTAGLTTLQLLKKDKVYRDLEQNTMKLRRGMEQILEQYGLPGKTVGVGSIFNLVMTEQPVRQIQDVLQSDQALRKKLDAFLLEQGIYVKPLNRFSTAITHTSEIIGETLDRFERGIRKLTGKEDFVVARS</sequence>
<dbReference type="GO" id="GO:0030170">
    <property type="term" value="F:pyridoxal phosphate binding"/>
    <property type="evidence" value="ECO:0007669"/>
    <property type="project" value="InterPro"/>
</dbReference>
<dbReference type="InterPro" id="IPR015424">
    <property type="entry name" value="PyrdxlP-dep_Trfase"/>
</dbReference>
<keyword evidence="4" id="KW-0808">Transferase</keyword>
<reference evidence="4 5" key="1">
    <citation type="submission" date="2020-07" db="EMBL/GenBank/DDBJ databases">
        <title>Thermoactinomyces phylogeny.</title>
        <authorList>
            <person name="Dunlap C."/>
        </authorList>
    </citation>
    <scope>NUCLEOTIDE SEQUENCE [LARGE SCALE GENOMIC DNA]</scope>
    <source>
        <strain evidence="4 5">AMNI-1</strain>
    </source>
</reference>
<evidence type="ECO:0000256" key="2">
    <source>
        <dbReference type="ARBA" id="ARBA00022898"/>
    </source>
</evidence>
<organism evidence="4 5">
    <name type="scientific">Thermoactinomyces mirandus</name>
    <dbReference type="NCBI Taxonomy" id="2756294"/>
    <lineage>
        <taxon>Bacteria</taxon>
        <taxon>Bacillati</taxon>
        <taxon>Bacillota</taxon>
        <taxon>Bacilli</taxon>
        <taxon>Bacillales</taxon>
        <taxon>Thermoactinomycetaceae</taxon>
        <taxon>Thermoactinomyces</taxon>
    </lineage>
</organism>
<dbReference type="EMBL" id="JACEOL010000003">
    <property type="protein sequence ID" value="MBA4600986.1"/>
    <property type="molecule type" value="Genomic_DNA"/>
</dbReference>
<dbReference type="PANTHER" id="PTHR43713:SF3">
    <property type="entry name" value="GLUTAMATE-1-SEMIALDEHYDE 2,1-AMINOMUTASE 1, CHLOROPLASTIC-RELATED"/>
    <property type="match status" value="1"/>
</dbReference>
<evidence type="ECO:0000313" key="5">
    <source>
        <dbReference type="Proteomes" id="UP000538292"/>
    </source>
</evidence>
<evidence type="ECO:0000313" key="4">
    <source>
        <dbReference type="EMBL" id="MBA4600986.1"/>
    </source>
</evidence>
<dbReference type="CDD" id="cd00610">
    <property type="entry name" value="OAT_like"/>
    <property type="match status" value="1"/>
</dbReference>
<gene>
    <name evidence="4" type="ORF">H2C83_01310</name>
</gene>
<protein>
    <submittedName>
        <fullName evidence="4">Aspartate aminotransferase family protein</fullName>
    </submittedName>
</protein>